<dbReference type="Proteomes" id="UP000306102">
    <property type="component" value="Unassembled WGS sequence"/>
</dbReference>
<feature type="transmembrane region" description="Helical" evidence="1">
    <location>
        <begin position="58"/>
        <end position="77"/>
    </location>
</feature>
<evidence type="ECO:0000313" key="2">
    <source>
        <dbReference type="EMBL" id="THG01945.1"/>
    </source>
</evidence>
<keyword evidence="1" id="KW-0812">Transmembrane</keyword>
<evidence type="ECO:0008006" key="4">
    <source>
        <dbReference type="Google" id="ProtNLM"/>
    </source>
</evidence>
<dbReference type="AlphaFoldDB" id="A0A4S4DGU9"/>
<keyword evidence="1" id="KW-0472">Membrane</keyword>
<keyword evidence="3" id="KW-1185">Reference proteome</keyword>
<sequence>MAVLNLAENTLKPNRPQFYLQRANVTSLWAFLLSIFIYISIFYSFNLSPSTLLNTTKFWFFISNTLILIIAADFGAFSSSKTQSDLYEEYVKKSQANSFPSFESQYREIVETSTAQQNFGHGVCLCKESPEKIKEVVVVHKSEFPENKLENFKKNDLERSSDNFQEKIPEFSPEVDNEAQEEKKNEARCVHSMSNRDIPAINNENKIILGKSENEKKEENEFSNMSDEDLKRRVEEFIQRSNRQIRLQAVQYRICQS</sequence>
<dbReference type="EMBL" id="SDRB02011289">
    <property type="protein sequence ID" value="THG01945.1"/>
    <property type="molecule type" value="Genomic_DNA"/>
</dbReference>
<organism evidence="2 3">
    <name type="scientific">Camellia sinensis var. sinensis</name>
    <name type="common">China tea</name>
    <dbReference type="NCBI Taxonomy" id="542762"/>
    <lineage>
        <taxon>Eukaryota</taxon>
        <taxon>Viridiplantae</taxon>
        <taxon>Streptophyta</taxon>
        <taxon>Embryophyta</taxon>
        <taxon>Tracheophyta</taxon>
        <taxon>Spermatophyta</taxon>
        <taxon>Magnoliopsida</taxon>
        <taxon>eudicotyledons</taxon>
        <taxon>Gunneridae</taxon>
        <taxon>Pentapetalae</taxon>
        <taxon>asterids</taxon>
        <taxon>Ericales</taxon>
        <taxon>Theaceae</taxon>
        <taxon>Camellia</taxon>
    </lineage>
</organism>
<reference evidence="2 3" key="1">
    <citation type="journal article" date="2018" name="Proc. Natl. Acad. Sci. U.S.A.">
        <title>Draft genome sequence of Camellia sinensis var. sinensis provides insights into the evolution of the tea genome and tea quality.</title>
        <authorList>
            <person name="Wei C."/>
            <person name="Yang H."/>
            <person name="Wang S."/>
            <person name="Zhao J."/>
            <person name="Liu C."/>
            <person name="Gao L."/>
            <person name="Xia E."/>
            <person name="Lu Y."/>
            <person name="Tai Y."/>
            <person name="She G."/>
            <person name="Sun J."/>
            <person name="Cao H."/>
            <person name="Tong W."/>
            <person name="Gao Q."/>
            <person name="Li Y."/>
            <person name="Deng W."/>
            <person name="Jiang X."/>
            <person name="Wang W."/>
            <person name="Chen Q."/>
            <person name="Zhang S."/>
            <person name="Li H."/>
            <person name="Wu J."/>
            <person name="Wang P."/>
            <person name="Li P."/>
            <person name="Shi C."/>
            <person name="Zheng F."/>
            <person name="Jian J."/>
            <person name="Huang B."/>
            <person name="Shan D."/>
            <person name="Shi M."/>
            <person name="Fang C."/>
            <person name="Yue Y."/>
            <person name="Li F."/>
            <person name="Li D."/>
            <person name="Wei S."/>
            <person name="Han B."/>
            <person name="Jiang C."/>
            <person name="Yin Y."/>
            <person name="Xia T."/>
            <person name="Zhang Z."/>
            <person name="Bennetzen J.L."/>
            <person name="Zhao S."/>
            <person name="Wan X."/>
        </authorList>
    </citation>
    <scope>NUCLEOTIDE SEQUENCE [LARGE SCALE GENOMIC DNA]</scope>
    <source>
        <strain evidence="3">cv. Shuchazao</strain>
        <tissue evidence="2">Leaf</tissue>
    </source>
</reference>
<dbReference type="PANTHER" id="PTHR35997">
    <property type="entry name" value="COTTON FIBER PROTEIN-RELATED"/>
    <property type="match status" value="1"/>
</dbReference>
<keyword evidence="1" id="KW-1133">Transmembrane helix</keyword>
<comment type="caution">
    <text evidence="2">The sequence shown here is derived from an EMBL/GenBank/DDBJ whole genome shotgun (WGS) entry which is preliminary data.</text>
</comment>
<evidence type="ECO:0000313" key="3">
    <source>
        <dbReference type="Proteomes" id="UP000306102"/>
    </source>
</evidence>
<proteinExistence type="predicted"/>
<accession>A0A4S4DGU9</accession>
<dbReference type="PANTHER" id="PTHR35997:SF6">
    <property type="entry name" value="COTTON FIBER PROTEIN"/>
    <property type="match status" value="1"/>
</dbReference>
<feature type="transmembrane region" description="Helical" evidence="1">
    <location>
        <begin position="25"/>
        <end position="46"/>
    </location>
</feature>
<gene>
    <name evidence="2" type="ORF">TEA_028543</name>
</gene>
<evidence type="ECO:0000256" key="1">
    <source>
        <dbReference type="SAM" id="Phobius"/>
    </source>
</evidence>
<name>A0A4S4DGU9_CAMSN</name>
<protein>
    <recommendedName>
        <fullName evidence="4">DUF4408 domain-containing protein</fullName>
    </recommendedName>
</protein>